<protein>
    <submittedName>
        <fullName evidence="1">Uncharacterized protein</fullName>
    </submittedName>
</protein>
<accession>A0A3S3QHM2</accession>
<sequence>MRYITGQTQGPVPKGNKDRRIQLLFSGELFIWPSPQPMCCWAIALFLELSEKCYCDFHHGLRRK</sequence>
<dbReference type="AlphaFoldDB" id="A0A3S3QHM2"/>
<evidence type="ECO:0000313" key="1">
    <source>
        <dbReference type="EMBL" id="RWX47721.1"/>
    </source>
</evidence>
<name>A0A3S3QHM2_9BACT</name>
<keyword evidence="2" id="KW-1185">Reference proteome</keyword>
<organism evidence="1 2">
    <name type="scientific">Candidatus Electrothrix aarhusensis</name>
    <dbReference type="NCBI Taxonomy" id="1859131"/>
    <lineage>
        <taxon>Bacteria</taxon>
        <taxon>Pseudomonadati</taxon>
        <taxon>Thermodesulfobacteriota</taxon>
        <taxon>Desulfobulbia</taxon>
        <taxon>Desulfobulbales</taxon>
        <taxon>Desulfobulbaceae</taxon>
        <taxon>Candidatus Electrothrix</taxon>
    </lineage>
</organism>
<evidence type="ECO:0000313" key="2">
    <source>
        <dbReference type="Proteomes" id="UP000287853"/>
    </source>
</evidence>
<comment type="caution">
    <text evidence="1">The sequence shown here is derived from an EMBL/GenBank/DDBJ whole genome shotgun (WGS) entry which is preliminary data.</text>
</comment>
<dbReference type="Proteomes" id="UP000287853">
    <property type="component" value="Unassembled WGS sequence"/>
</dbReference>
<reference evidence="1 2" key="1">
    <citation type="submission" date="2017-01" db="EMBL/GenBank/DDBJ databases">
        <title>The cable genome- insights into the physiology and evolution of filamentous bacteria capable of sulfide oxidation via long distance electron transfer.</title>
        <authorList>
            <person name="Schreiber L."/>
            <person name="Bjerg J.T."/>
            <person name="Boggild A."/>
            <person name="Van De Vossenberg J."/>
            <person name="Meysman F."/>
            <person name="Nielsen L.P."/>
            <person name="Schramm A."/>
            <person name="Kjeldsen K.U."/>
        </authorList>
    </citation>
    <scope>NUCLEOTIDE SEQUENCE [LARGE SCALE GENOMIC DNA]</scope>
    <source>
        <strain evidence="1">MCF</strain>
    </source>
</reference>
<dbReference type="EMBL" id="MTKO01000028">
    <property type="protein sequence ID" value="RWX47721.1"/>
    <property type="molecule type" value="Genomic_DNA"/>
</dbReference>
<gene>
    <name evidence="1" type="ORF">H206_06958</name>
</gene>
<proteinExistence type="predicted"/>